<dbReference type="OrthoDB" id="5834473at2759"/>
<protein>
    <recommendedName>
        <fullName evidence="3">DDE Tnp4 domain-containing protein</fullName>
    </recommendedName>
</protein>
<dbReference type="Proteomes" id="UP000054047">
    <property type="component" value="Unassembled WGS sequence"/>
</dbReference>
<name>A0A0C2DX26_9BILA</name>
<proteinExistence type="predicted"/>
<accession>A0A0C2DX26</accession>
<gene>
    <name evidence="1" type="ORF">ANCDUO_02212</name>
</gene>
<organism evidence="1 2">
    <name type="scientific">Ancylostoma duodenale</name>
    <dbReference type="NCBI Taxonomy" id="51022"/>
    <lineage>
        <taxon>Eukaryota</taxon>
        <taxon>Metazoa</taxon>
        <taxon>Ecdysozoa</taxon>
        <taxon>Nematoda</taxon>
        <taxon>Chromadorea</taxon>
        <taxon>Rhabditida</taxon>
        <taxon>Rhabditina</taxon>
        <taxon>Rhabditomorpha</taxon>
        <taxon>Strongyloidea</taxon>
        <taxon>Ancylostomatidae</taxon>
        <taxon>Ancylostomatinae</taxon>
        <taxon>Ancylostoma</taxon>
    </lineage>
</organism>
<evidence type="ECO:0000313" key="1">
    <source>
        <dbReference type="EMBL" id="KIH67457.1"/>
    </source>
</evidence>
<evidence type="ECO:0000313" key="2">
    <source>
        <dbReference type="Proteomes" id="UP000054047"/>
    </source>
</evidence>
<keyword evidence="2" id="KW-1185">Reference proteome</keyword>
<dbReference type="EMBL" id="KN726691">
    <property type="protein sequence ID" value="KIH67457.1"/>
    <property type="molecule type" value="Genomic_DNA"/>
</dbReference>
<evidence type="ECO:0008006" key="3">
    <source>
        <dbReference type="Google" id="ProtNLM"/>
    </source>
</evidence>
<sequence length="167" mass="18777">MGEQHLWRLCSLVAPLMNDDSTPNWSVDLESKVIIGLRYLATNAHQTVLADTLGVCQKTVSNAIKEFVAALNHPGIVDKFLSFRLDDATYCRRNADRFARLSLLPNVIGAIDGSLLPILRPPHSGWEYYCRKRYCALNVLAVVDARGRFMYVNSNFPALYMTPQCTI</sequence>
<reference evidence="1 2" key="1">
    <citation type="submission" date="2013-12" db="EMBL/GenBank/DDBJ databases">
        <title>Draft genome of the parsitic nematode Ancylostoma duodenale.</title>
        <authorList>
            <person name="Mitreva M."/>
        </authorList>
    </citation>
    <scope>NUCLEOTIDE SEQUENCE [LARGE SCALE GENOMIC DNA]</scope>
    <source>
        <strain evidence="1 2">Zhejiang</strain>
    </source>
</reference>
<dbReference type="AlphaFoldDB" id="A0A0C2DX26"/>